<proteinExistence type="predicted"/>
<dbReference type="PaxDb" id="8022-A0A060WE97"/>
<protein>
    <submittedName>
        <fullName evidence="2">Uncharacterized protein</fullName>
    </submittedName>
</protein>
<gene>
    <name evidence="2" type="ORF">GSONMT00073007001</name>
</gene>
<dbReference type="AlphaFoldDB" id="A0A060WE97"/>
<organism evidence="2 3">
    <name type="scientific">Oncorhynchus mykiss</name>
    <name type="common">Rainbow trout</name>
    <name type="synonym">Salmo gairdneri</name>
    <dbReference type="NCBI Taxonomy" id="8022"/>
    <lineage>
        <taxon>Eukaryota</taxon>
        <taxon>Metazoa</taxon>
        <taxon>Chordata</taxon>
        <taxon>Craniata</taxon>
        <taxon>Vertebrata</taxon>
        <taxon>Euteleostomi</taxon>
        <taxon>Actinopterygii</taxon>
        <taxon>Neopterygii</taxon>
        <taxon>Teleostei</taxon>
        <taxon>Protacanthopterygii</taxon>
        <taxon>Salmoniformes</taxon>
        <taxon>Salmonidae</taxon>
        <taxon>Salmoninae</taxon>
        <taxon>Oncorhynchus</taxon>
    </lineage>
</organism>
<dbReference type="Proteomes" id="UP000193380">
    <property type="component" value="Unassembled WGS sequence"/>
</dbReference>
<evidence type="ECO:0000313" key="3">
    <source>
        <dbReference type="Proteomes" id="UP000193380"/>
    </source>
</evidence>
<feature type="region of interest" description="Disordered" evidence="1">
    <location>
        <begin position="1"/>
        <end position="85"/>
    </location>
</feature>
<name>A0A060WE97_ONCMY</name>
<dbReference type="EMBL" id="FR904502">
    <property type="protein sequence ID" value="CDQ65311.1"/>
    <property type="molecule type" value="Genomic_DNA"/>
</dbReference>
<feature type="compositionally biased region" description="Low complexity" evidence="1">
    <location>
        <begin position="1"/>
        <end position="27"/>
    </location>
</feature>
<reference evidence="2" key="1">
    <citation type="journal article" date="2014" name="Nat. Commun.">
        <title>The rainbow trout genome provides novel insights into evolution after whole-genome duplication in vertebrates.</title>
        <authorList>
            <person name="Berthelot C."/>
            <person name="Brunet F."/>
            <person name="Chalopin D."/>
            <person name="Juanchich A."/>
            <person name="Bernard M."/>
            <person name="Noel B."/>
            <person name="Bento P."/>
            <person name="Da Silva C."/>
            <person name="Labadie K."/>
            <person name="Alberti A."/>
            <person name="Aury J.M."/>
            <person name="Louis A."/>
            <person name="Dehais P."/>
            <person name="Bardou P."/>
            <person name="Montfort J."/>
            <person name="Klopp C."/>
            <person name="Cabau C."/>
            <person name="Gaspin C."/>
            <person name="Thorgaard G.H."/>
            <person name="Boussaha M."/>
            <person name="Quillet E."/>
            <person name="Guyomard R."/>
            <person name="Galiana D."/>
            <person name="Bobe J."/>
            <person name="Volff J.N."/>
            <person name="Genet C."/>
            <person name="Wincker P."/>
            <person name="Jaillon O."/>
            <person name="Roest Crollius H."/>
            <person name="Guiguen Y."/>
        </authorList>
    </citation>
    <scope>NUCLEOTIDE SEQUENCE [LARGE SCALE GENOMIC DNA]</scope>
</reference>
<reference evidence="2" key="2">
    <citation type="submission" date="2014-03" db="EMBL/GenBank/DDBJ databases">
        <authorList>
            <person name="Genoscope - CEA"/>
        </authorList>
    </citation>
    <scope>NUCLEOTIDE SEQUENCE</scope>
</reference>
<sequence length="85" mass="9146">MESTTTSSSAAAKGASSDTSNPHTPRTPTSPLPPTTPTRRTELYAFIDIERTAAMSSLQKARPRDDGTSRKTRHNSTELPTKSTV</sequence>
<accession>A0A060WE97</accession>
<evidence type="ECO:0000256" key="1">
    <source>
        <dbReference type="SAM" id="MobiDB-lite"/>
    </source>
</evidence>
<evidence type="ECO:0000313" key="2">
    <source>
        <dbReference type="EMBL" id="CDQ65311.1"/>
    </source>
</evidence>
<dbReference type="STRING" id="8022.A0A060WE97"/>